<dbReference type="RefSeq" id="WP_126110677.1">
    <property type="nucleotide sequence ID" value="NZ_CP034465.1"/>
</dbReference>
<dbReference type="KEGG" id="jeh:EJN90_09525"/>
<sequence length="198" mass="22668">MKKIRVLLSVSLLLLLTACNGEELEETKVTSEEVVVEAIIDDSLVGVYEYISPIQEDTPEEEVLLELSSDGKFVHSRTYYEDADKEGIEFAESSLGYVMKDEGDLNSYLIDSSADFKIETLITKKVFQSEDEMMTAIENYSEEYIPYYDREYEIAEDYIHITLTATEETMSGQQEGNQPILETIEEGIMFEGKLFQKR</sequence>
<feature type="chain" id="PRO_5038427495" description="DUF1307 domain-containing protein" evidence="1">
    <location>
        <begin position="22"/>
        <end position="198"/>
    </location>
</feature>
<accession>A0A3Q9BL23</accession>
<dbReference type="PROSITE" id="PS51257">
    <property type="entry name" value="PROKAR_LIPOPROTEIN"/>
    <property type="match status" value="1"/>
</dbReference>
<keyword evidence="3" id="KW-1185">Reference proteome</keyword>
<evidence type="ECO:0000313" key="2">
    <source>
        <dbReference type="EMBL" id="AZP04861.1"/>
    </source>
</evidence>
<keyword evidence="1" id="KW-0732">Signal</keyword>
<organism evidence="2 3">
    <name type="scientific">Jeotgalibaca ciconiae</name>
    <dbReference type="NCBI Taxonomy" id="2496265"/>
    <lineage>
        <taxon>Bacteria</taxon>
        <taxon>Bacillati</taxon>
        <taxon>Bacillota</taxon>
        <taxon>Bacilli</taxon>
        <taxon>Lactobacillales</taxon>
        <taxon>Carnobacteriaceae</taxon>
        <taxon>Jeotgalibaca</taxon>
    </lineage>
</organism>
<dbReference type="Proteomes" id="UP000273326">
    <property type="component" value="Chromosome"/>
</dbReference>
<evidence type="ECO:0000256" key="1">
    <source>
        <dbReference type="SAM" id="SignalP"/>
    </source>
</evidence>
<protein>
    <recommendedName>
        <fullName evidence="4">DUF1307 domain-containing protein</fullName>
    </recommendedName>
</protein>
<reference evidence="3" key="1">
    <citation type="submission" date="2018-12" db="EMBL/GenBank/DDBJ databases">
        <title>Complete genome sequencing of Jeotgalibaca sp. H21T32.</title>
        <authorList>
            <person name="Bae J.-W."/>
            <person name="Lee S.-Y."/>
        </authorList>
    </citation>
    <scope>NUCLEOTIDE SEQUENCE [LARGE SCALE GENOMIC DNA]</scope>
    <source>
        <strain evidence="3">H21T32</strain>
    </source>
</reference>
<evidence type="ECO:0008006" key="4">
    <source>
        <dbReference type="Google" id="ProtNLM"/>
    </source>
</evidence>
<proteinExistence type="predicted"/>
<name>A0A3Q9BL23_9LACT</name>
<dbReference type="EMBL" id="CP034465">
    <property type="protein sequence ID" value="AZP04861.1"/>
    <property type="molecule type" value="Genomic_DNA"/>
</dbReference>
<dbReference type="AlphaFoldDB" id="A0A3Q9BL23"/>
<feature type="signal peptide" evidence="1">
    <location>
        <begin position="1"/>
        <end position="21"/>
    </location>
</feature>
<evidence type="ECO:0000313" key="3">
    <source>
        <dbReference type="Proteomes" id="UP000273326"/>
    </source>
</evidence>
<gene>
    <name evidence="2" type="ORF">EJN90_09525</name>
</gene>